<sequence length="94" mass="10638">MLRPTCEPVRCLRRGTELELVREGKLNEIQLTHIRLTYKRSFRSCQQKTGSNSSGFKSRFTQQGADALLGTCDLPHAERVEGTLCWIAGEGKDR</sequence>
<dbReference type="EMBL" id="LGRX02033280">
    <property type="protein sequence ID" value="KAK3241926.1"/>
    <property type="molecule type" value="Genomic_DNA"/>
</dbReference>
<keyword evidence="2" id="KW-1185">Reference proteome</keyword>
<dbReference type="AlphaFoldDB" id="A0AAE0EV88"/>
<organism evidence="1 2">
    <name type="scientific">Cymbomonas tetramitiformis</name>
    <dbReference type="NCBI Taxonomy" id="36881"/>
    <lineage>
        <taxon>Eukaryota</taxon>
        <taxon>Viridiplantae</taxon>
        <taxon>Chlorophyta</taxon>
        <taxon>Pyramimonadophyceae</taxon>
        <taxon>Pyramimonadales</taxon>
        <taxon>Pyramimonadaceae</taxon>
        <taxon>Cymbomonas</taxon>
    </lineage>
</organism>
<comment type="caution">
    <text evidence="1">The sequence shown here is derived from an EMBL/GenBank/DDBJ whole genome shotgun (WGS) entry which is preliminary data.</text>
</comment>
<protein>
    <submittedName>
        <fullName evidence="1">Uncharacterized protein</fullName>
    </submittedName>
</protein>
<gene>
    <name evidence="1" type="ORF">CYMTET_48349</name>
</gene>
<dbReference type="Proteomes" id="UP001190700">
    <property type="component" value="Unassembled WGS sequence"/>
</dbReference>
<accession>A0AAE0EV88</accession>
<name>A0AAE0EV88_9CHLO</name>
<evidence type="ECO:0000313" key="1">
    <source>
        <dbReference type="EMBL" id="KAK3241926.1"/>
    </source>
</evidence>
<reference evidence="1 2" key="1">
    <citation type="journal article" date="2015" name="Genome Biol. Evol.">
        <title>Comparative Genomics of a Bacterivorous Green Alga Reveals Evolutionary Causalities and Consequences of Phago-Mixotrophic Mode of Nutrition.</title>
        <authorList>
            <person name="Burns J.A."/>
            <person name="Paasch A."/>
            <person name="Narechania A."/>
            <person name="Kim E."/>
        </authorList>
    </citation>
    <scope>NUCLEOTIDE SEQUENCE [LARGE SCALE GENOMIC DNA]</scope>
    <source>
        <strain evidence="1 2">PLY_AMNH</strain>
    </source>
</reference>
<proteinExistence type="predicted"/>
<evidence type="ECO:0000313" key="2">
    <source>
        <dbReference type="Proteomes" id="UP001190700"/>
    </source>
</evidence>